<keyword evidence="6" id="KW-0378">Hydrolase</keyword>
<dbReference type="Proteomes" id="UP001152797">
    <property type="component" value="Unassembled WGS sequence"/>
</dbReference>
<keyword evidence="6" id="KW-0067">ATP-binding</keyword>
<sequence>MALLALWIIVTSFASVLCAEIGPYLEIQRHKEAVEKLDQEDSGILDGIVAVEKQHMEQVVLYHALPFYLYILMWIWNGVVDEKALKWQTEDLKTPYPVAKSPLSMRVFEGKNRFPSFSAPDPRVCKDSVTGFAEVRDQRDRVGKIMSTGTTQVGVNFQNGESEDFSLQPDGCFELIYTGLEAQGKYVEALSEAELTKQHVDNSRSFSEYLERIGVWNDTKNTPDHIAGVRQRIISVNLNVFGYWRTGWTDSSWDIFRKGLTLHAFGLGGRVPFLEDIFSNLQASTDTQKTVEKQLDFMTCIIGNRESTADCDSKFDESLWSCESEDQLVQLKKSSPKAEKCHKIITGTSDNDQCGTDVLLQLILSRDLANELVYVSVEGGKPGWENASEAFSESYEYVKVWCSAPTTFHHDKLKNHEAGDSKQGRVLLRSDAFHNGRLVTFAGHSSLFKDELMTSLSSLGEDVRRTLLGRFEACERPDTTAPGTTMAPEKDPSTTAAEDESKKKKTPVKFDVGVFRVVAILLLAVGAILFAYHRWQRRPRQPQEDRRVIEMPERA</sequence>
<gene>
    <name evidence="4" type="ORF">C1SCF055_LOCUS6747</name>
</gene>
<feature type="chain" id="PRO_5043269803" evidence="3">
    <location>
        <begin position="19"/>
        <end position="555"/>
    </location>
</feature>
<dbReference type="OrthoDB" id="417753at2759"/>
<protein>
    <submittedName>
        <fullName evidence="6">ATP-dependent DNA helicase CHR12</fullName>
    </submittedName>
</protein>
<keyword evidence="3" id="KW-0732">Signal</keyword>
<reference evidence="5" key="2">
    <citation type="submission" date="2024-04" db="EMBL/GenBank/DDBJ databases">
        <authorList>
            <person name="Chen Y."/>
            <person name="Shah S."/>
            <person name="Dougan E. K."/>
            <person name="Thang M."/>
            <person name="Chan C."/>
        </authorList>
    </citation>
    <scope>NUCLEOTIDE SEQUENCE [LARGE SCALE GENOMIC DNA]</scope>
</reference>
<keyword evidence="6" id="KW-0547">Nucleotide-binding</keyword>
<accession>A0A9P1BUQ6</accession>
<name>A0A9P1BUQ6_9DINO</name>
<feature type="transmembrane region" description="Helical" evidence="2">
    <location>
        <begin position="513"/>
        <end position="532"/>
    </location>
</feature>
<dbReference type="EMBL" id="CAMXCT010000434">
    <property type="protein sequence ID" value="CAI3978743.1"/>
    <property type="molecule type" value="Genomic_DNA"/>
</dbReference>
<feature type="signal peptide" evidence="3">
    <location>
        <begin position="1"/>
        <end position="18"/>
    </location>
</feature>
<dbReference type="GO" id="GO:0004386">
    <property type="term" value="F:helicase activity"/>
    <property type="evidence" value="ECO:0007669"/>
    <property type="project" value="UniProtKB-KW"/>
</dbReference>
<proteinExistence type="predicted"/>
<evidence type="ECO:0000313" key="7">
    <source>
        <dbReference type="Proteomes" id="UP001152797"/>
    </source>
</evidence>
<feature type="region of interest" description="Disordered" evidence="1">
    <location>
        <begin position="474"/>
        <end position="503"/>
    </location>
</feature>
<evidence type="ECO:0000256" key="1">
    <source>
        <dbReference type="SAM" id="MobiDB-lite"/>
    </source>
</evidence>
<keyword evidence="2" id="KW-0812">Transmembrane</keyword>
<keyword evidence="6" id="KW-0347">Helicase</keyword>
<evidence type="ECO:0000313" key="4">
    <source>
        <dbReference type="EMBL" id="CAI3978743.1"/>
    </source>
</evidence>
<evidence type="ECO:0000313" key="5">
    <source>
        <dbReference type="EMBL" id="CAL1132118.1"/>
    </source>
</evidence>
<evidence type="ECO:0000256" key="3">
    <source>
        <dbReference type="SAM" id="SignalP"/>
    </source>
</evidence>
<dbReference type="EMBL" id="CAMXCT020000434">
    <property type="protein sequence ID" value="CAL1132118.1"/>
    <property type="molecule type" value="Genomic_DNA"/>
</dbReference>
<evidence type="ECO:0000256" key="2">
    <source>
        <dbReference type="SAM" id="Phobius"/>
    </source>
</evidence>
<reference evidence="4" key="1">
    <citation type="submission" date="2022-10" db="EMBL/GenBank/DDBJ databases">
        <authorList>
            <person name="Chen Y."/>
            <person name="Dougan E. K."/>
            <person name="Chan C."/>
            <person name="Rhodes N."/>
            <person name="Thang M."/>
        </authorList>
    </citation>
    <scope>NUCLEOTIDE SEQUENCE</scope>
</reference>
<keyword evidence="7" id="KW-1185">Reference proteome</keyword>
<evidence type="ECO:0000313" key="6">
    <source>
        <dbReference type="EMBL" id="CAL4766055.1"/>
    </source>
</evidence>
<dbReference type="AlphaFoldDB" id="A0A9P1BUQ6"/>
<keyword evidence="2" id="KW-1133">Transmembrane helix</keyword>
<comment type="caution">
    <text evidence="4">The sequence shown here is derived from an EMBL/GenBank/DDBJ whole genome shotgun (WGS) entry which is preliminary data.</text>
</comment>
<dbReference type="EMBL" id="CAMXCT030000434">
    <property type="protein sequence ID" value="CAL4766055.1"/>
    <property type="molecule type" value="Genomic_DNA"/>
</dbReference>
<keyword evidence="2" id="KW-0472">Membrane</keyword>
<organism evidence="4">
    <name type="scientific">Cladocopium goreaui</name>
    <dbReference type="NCBI Taxonomy" id="2562237"/>
    <lineage>
        <taxon>Eukaryota</taxon>
        <taxon>Sar</taxon>
        <taxon>Alveolata</taxon>
        <taxon>Dinophyceae</taxon>
        <taxon>Suessiales</taxon>
        <taxon>Symbiodiniaceae</taxon>
        <taxon>Cladocopium</taxon>
    </lineage>
</organism>